<keyword evidence="2" id="KW-1185">Reference proteome</keyword>
<dbReference type="EMBL" id="WHNP01000129">
    <property type="protein sequence ID" value="MPW23685.1"/>
    <property type="molecule type" value="Genomic_DNA"/>
</dbReference>
<dbReference type="AlphaFoldDB" id="A0A7X1TLI9"/>
<accession>A0A7X1TLI9</accession>
<proteinExistence type="predicted"/>
<reference evidence="1 2" key="1">
    <citation type="submission" date="2019-10" db="EMBL/GenBank/DDBJ databases">
        <title>Paraburkholderia sp. isolated from nodules of Mimosa pudica from Brazilian Atlantic Forest soils.</title>
        <authorList>
            <person name="Paulitsch F."/>
            <person name="Hungria M."/>
            <person name="Dall'Agnol R."/>
        </authorList>
    </citation>
    <scope>NUCLEOTIDE SEQUENCE [LARGE SCALE GENOMIC DNA]</scope>
    <source>
        <strain evidence="1 2">CNPSo 3157</strain>
    </source>
</reference>
<protein>
    <submittedName>
        <fullName evidence="1">Uncharacterized protein</fullName>
    </submittedName>
</protein>
<comment type="caution">
    <text evidence="1">The sequence shown here is derived from an EMBL/GenBank/DDBJ whole genome shotgun (WGS) entry which is preliminary data.</text>
</comment>
<evidence type="ECO:0000313" key="2">
    <source>
        <dbReference type="Proteomes" id="UP000484381"/>
    </source>
</evidence>
<gene>
    <name evidence="1" type="ORF">GCT13_45055</name>
</gene>
<sequence length="66" mass="7924">MASHNFTYKEVNYSVYVTEQKDGSWDWAYTLTKPPVYWRNQETSARNQEQAIEEARFDAERRIDAM</sequence>
<dbReference type="Proteomes" id="UP000484381">
    <property type="component" value="Unassembled WGS sequence"/>
</dbReference>
<evidence type="ECO:0000313" key="1">
    <source>
        <dbReference type="EMBL" id="MPW23685.1"/>
    </source>
</evidence>
<organism evidence="1 2">
    <name type="scientific">Paraburkholderia franconis</name>
    <dbReference type="NCBI Taxonomy" id="2654983"/>
    <lineage>
        <taxon>Bacteria</taxon>
        <taxon>Pseudomonadati</taxon>
        <taxon>Pseudomonadota</taxon>
        <taxon>Betaproteobacteria</taxon>
        <taxon>Burkholderiales</taxon>
        <taxon>Burkholderiaceae</taxon>
        <taxon>Paraburkholderia</taxon>
    </lineage>
</organism>
<dbReference type="RefSeq" id="WP_152768148.1">
    <property type="nucleotide sequence ID" value="NZ_WHNP01000129.1"/>
</dbReference>
<name>A0A7X1TLI9_9BURK</name>